<dbReference type="Gene3D" id="1.20.140.160">
    <property type="match status" value="1"/>
</dbReference>
<comment type="caution">
    <text evidence="2">The sequence shown here is derived from an EMBL/GenBank/DDBJ whole genome shotgun (WGS) entry which is preliminary data.</text>
</comment>
<dbReference type="NCBIfam" id="TIGR02937">
    <property type="entry name" value="sigma70-ECF"/>
    <property type="match status" value="1"/>
</dbReference>
<dbReference type="GO" id="GO:0003700">
    <property type="term" value="F:DNA-binding transcription factor activity"/>
    <property type="evidence" value="ECO:0007669"/>
    <property type="project" value="InterPro"/>
</dbReference>
<dbReference type="AlphaFoldDB" id="A0A6N9Q5V2"/>
<keyword evidence="3" id="KW-1185">Reference proteome</keyword>
<dbReference type="EMBL" id="SIJB01000030">
    <property type="protein sequence ID" value="NBI30255.1"/>
    <property type="molecule type" value="Genomic_DNA"/>
</dbReference>
<feature type="domain" description="RNA polymerase sigma-70 region 4" evidence="1">
    <location>
        <begin position="127"/>
        <end position="174"/>
    </location>
</feature>
<evidence type="ECO:0000313" key="2">
    <source>
        <dbReference type="EMBL" id="NBI30255.1"/>
    </source>
</evidence>
<dbReference type="InterPro" id="IPR014284">
    <property type="entry name" value="RNA_pol_sigma-70_dom"/>
</dbReference>
<evidence type="ECO:0000259" key="1">
    <source>
        <dbReference type="Pfam" id="PF04545"/>
    </source>
</evidence>
<dbReference type="SUPFAM" id="SSF88659">
    <property type="entry name" value="Sigma3 and sigma4 domains of RNA polymerase sigma factors"/>
    <property type="match status" value="1"/>
</dbReference>
<dbReference type="InterPro" id="IPR013324">
    <property type="entry name" value="RNA_pol_sigma_r3/r4-like"/>
</dbReference>
<dbReference type="RefSeq" id="WP_160647063.1">
    <property type="nucleotide sequence ID" value="NZ_SIJB01000030.1"/>
</dbReference>
<reference evidence="2 3" key="1">
    <citation type="submission" date="2019-01" db="EMBL/GenBank/DDBJ databases">
        <title>Chengkuizengella sp. nov., isolated from deep-sea sediment of East Pacific Ocean.</title>
        <authorList>
            <person name="Yang J."/>
            <person name="Lai Q."/>
            <person name="Shao Z."/>
        </authorList>
    </citation>
    <scope>NUCLEOTIDE SEQUENCE [LARGE SCALE GENOMIC DNA]</scope>
    <source>
        <strain evidence="2 3">YPA3-1-1</strain>
    </source>
</reference>
<proteinExistence type="predicted"/>
<dbReference type="Proteomes" id="UP000448943">
    <property type="component" value="Unassembled WGS sequence"/>
</dbReference>
<gene>
    <name evidence="2" type="ORF">ERL59_15000</name>
</gene>
<dbReference type="Pfam" id="PF04545">
    <property type="entry name" value="Sigma70_r4"/>
    <property type="match status" value="1"/>
</dbReference>
<protein>
    <submittedName>
        <fullName evidence="2">Sigma-70 family RNA polymerase sigma factor</fullName>
    </submittedName>
</protein>
<dbReference type="GO" id="GO:0006352">
    <property type="term" value="P:DNA-templated transcription initiation"/>
    <property type="evidence" value="ECO:0007669"/>
    <property type="project" value="InterPro"/>
</dbReference>
<accession>A0A6N9Q5V2</accession>
<dbReference type="InterPro" id="IPR007630">
    <property type="entry name" value="RNA_pol_sigma70_r4"/>
</dbReference>
<sequence length="181" mass="22039">MKIPLNEIKNPILKHFFEEKKHKLTYEEYLRTGDLKYIEQLEISFKEYSYKVRILAYFNKYLYFKAIKYDMKHRKLQQRFQLILDKSDEESNTIIDNIEDENSQINIDKMDMKIDDFVTDERLSKSINKLTFQQKKVLYFYYVEELKDIEIAKKFNVTRQSITKTRNTAIKKLKADFGIKE</sequence>
<name>A0A6N9Q5V2_9BACL</name>
<organism evidence="2 3">
    <name type="scientific">Chengkuizengella marina</name>
    <dbReference type="NCBI Taxonomy" id="2507566"/>
    <lineage>
        <taxon>Bacteria</taxon>
        <taxon>Bacillati</taxon>
        <taxon>Bacillota</taxon>
        <taxon>Bacilli</taxon>
        <taxon>Bacillales</taxon>
        <taxon>Paenibacillaceae</taxon>
        <taxon>Chengkuizengella</taxon>
    </lineage>
</organism>
<dbReference type="OrthoDB" id="2942336at2"/>
<evidence type="ECO:0000313" key="3">
    <source>
        <dbReference type="Proteomes" id="UP000448943"/>
    </source>
</evidence>